<proteinExistence type="inferred from homology"/>
<dbReference type="InterPro" id="IPR015943">
    <property type="entry name" value="WD40/YVTN_repeat-like_dom_sf"/>
</dbReference>
<evidence type="ECO:0000256" key="9">
    <source>
        <dbReference type="SAM" id="MobiDB-lite"/>
    </source>
</evidence>
<dbReference type="PROSITE" id="PS50082">
    <property type="entry name" value="WD_REPEATS_2"/>
    <property type="match status" value="1"/>
</dbReference>
<dbReference type="PANTHER" id="PTHR14773:SF0">
    <property type="entry name" value="WD REPEAT-CONTAINING PROTEIN 76"/>
    <property type="match status" value="1"/>
</dbReference>
<dbReference type="InterPro" id="IPR050853">
    <property type="entry name" value="WD_repeat_DNA-damage-binding"/>
</dbReference>
<dbReference type="InterPro" id="IPR019775">
    <property type="entry name" value="WD40_repeat_CS"/>
</dbReference>
<keyword evidence="11" id="KW-1185">Reference proteome</keyword>
<reference evidence="10" key="1">
    <citation type="journal article" date="2023" name="Plant J.">
        <title>The genome of the king protea, Protea cynaroides.</title>
        <authorList>
            <person name="Chang J."/>
            <person name="Duong T.A."/>
            <person name="Schoeman C."/>
            <person name="Ma X."/>
            <person name="Roodt D."/>
            <person name="Barker N."/>
            <person name="Li Z."/>
            <person name="Van de Peer Y."/>
            <person name="Mizrachi E."/>
        </authorList>
    </citation>
    <scope>NUCLEOTIDE SEQUENCE</scope>
    <source>
        <tissue evidence="10">Young leaves</tissue>
    </source>
</reference>
<evidence type="ECO:0000256" key="2">
    <source>
        <dbReference type="ARBA" id="ARBA00005434"/>
    </source>
</evidence>
<protein>
    <recommendedName>
        <fullName evidence="3">WD repeat-containing protein 76</fullName>
    </recommendedName>
</protein>
<evidence type="ECO:0000313" key="11">
    <source>
        <dbReference type="Proteomes" id="UP001141806"/>
    </source>
</evidence>
<dbReference type="Proteomes" id="UP001141806">
    <property type="component" value="Unassembled WGS sequence"/>
</dbReference>
<dbReference type="GO" id="GO:2000001">
    <property type="term" value="P:regulation of DNA damage checkpoint"/>
    <property type="evidence" value="ECO:0007669"/>
    <property type="project" value="TreeGrafter"/>
</dbReference>
<evidence type="ECO:0000256" key="5">
    <source>
        <dbReference type="ARBA" id="ARBA00022737"/>
    </source>
</evidence>
<dbReference type="SUPFAM" id="SSF50978">
    <property type="entry name" value="WD40 repeat-like"/>
    <property type="match status" value="1"/>
</dbReference>
<dbReference type="InterPro" id="IPR001680">
    <property type="entry name" value="WD40_rpt"/>
</dbReference>
<keyword evidence="5" id="KW-0677">Repeat</keyword>
<accession>A0A9Q0H2R5</accession>
<evidence type="ECO:0000256" key="4">
    <source>
        <dbReference type="ARBA" id="ARBA00022574"/>
    </source>
</evidence>
<dbReference type="InterPro" id="IPR036322">
    <property type="entry name" value="WD40_repeat_dom_sf"/>
</dbReference>
<evidence type="ECO:0000256" key="3">
    <source>
        <dbReference type="ARBA" id="ARBA00021234"/>
    </source>
</evidence>
<comment type="caution">
    <text evidence="10">The sequence shown here is derived from an EMBL/GenBank/DDBJ whole genome shotgun (WGS) entry which is preliminary data.</text>
</comment>
<dbReference type="Pfam" id="PF00400">
    <property type="entry name" value="WD40"/>
    <property type="match status" value="1"/>
</dbReference>
<name>A0A9Q0H2R5_9MAGN</name>
<evidence type="ECO:0000256" key="1">
    <source>
        <dbReference type="ARBA" id="ARBA00002530"/>
    </source>
</evidence>
<evidence type="ECO:0000256" key="7">
    <source>
        <dbReference type="ARBA" id="ARBA00023125"/>
    </source>
</evidence>
<dbReference type="GO" id="GO:0006974">
    <property type="term" value="P:DNA damage response"/>
    <property type="evidence" value="ECO:0007669"/>
    <property type="project" value="UniProtKB-KW"/>
</dbReference>
<sequence length="590" mass="65285">MASKTLTEYERRRLENIKHNEEMMASLKLHCRAQEMSSASKRNRVEAKRYKVTQSKKPKPESPVELRRSLRTRRMPPDSSSAGGVQDDDLVVSPKSPAQSKPSPRVLGPLSMKDAYSGDSSDRKLIDTIVSMSEITPLSCLIKKEFFPIKEEHFPIKKELFPIKVESFPVTKELSPIKGDRNSTVAIKDSSENDRFSLSVKKDICSIKKEFAGDGSSDGPTILEKTHVKREAEGDLGRTPLNDSMKGELDKSGTSYTTVTGISEIAPLSSLNLASLRLRPEYIARVVPGRILNVCFFPTTYRLLVVAGNKFGNVGFWDVDSPAAEGNGIYLYRPHSAPVSGILIQPYSLSKVFTSCYDGFIRLLDVEKESFDLVYSSKDPIFSLSQCPHDAKSLYFGEGQGGLNVWDERAGKSSSSWMLHEQRINSIDFNPENNNLMATSSTDGTACIWDVRSINANKPKSLKIVNHKRAVHSAYFSPSGNCLATTSVVDKVGVLSGVDFADVAMINHNNQTGRWISSFRAIWGWDDSNLFIGNMKRGVDVISTTKRRTVMTLESPNLTAIPCRFATHPFKVGILAGATSGGQVYIWTSN</sequence>
<feature type="repeat" description="WD" evidence="8">
    <location>
        <begin position="417"/>
        <end position="453"/>
    </location>
</feature>
<feature type="compositionally biased region" description="Basic and acidic residues" evidence="9">
    <location>
        <begin position="58"/>
        <end position="68"/>
    </location>
</feature>
<comment type="function">
    <text evidence="1">Specifically binds 5-hydroxymethylcytosine (5hmC), suggesting that it acts as a specific reader of 5hmC.</text>
</comment>
<dbReference type="GO" id="GO:0003677">
    <property type="term" value="F:DNA binding"/>
    <property type="evidence" value="ECO:0007669"/>
    <property type="project" value="UniProtKB-KW"/>
</dbReference>
<evidence type="ECO:0000313" key="10">
    <source>
        <dbReference type="EMBL" id="KAJ4958543.1"/>
    </source>
</evidence>
<dbReference type="SMART" id="SM00320">
    <property type="entry name" value="WD40"/>
    <property type="match status" value="5"/>
</dbReference>
<dbReference type="EMBL" id="JAMYWD010000010">
    <property type="protein sequence ID" value="KAJ4958543.1"/>
    <property type="molecule type" value="Genomic_DNA"/>
</dbReference>
<dbReference type="GO" id="GO:0005634">
    <property type="term" value="C:nucleus"/>
    <property type="evidence" value="ECO:0007669"/>
    <property type="project" value="TreeGrafter"/>
</dbReference>
<keyword evidence="4 8" id="KW-0853">WD repeat</keyword>
<organism evidence="10 11">
    <name type="scientific">Protea cynaroides</name>
    <dbReference type="NCBI Taxonomy" id="273540"/>
    <lineage>
        <taxon>Eukaryota</taxon>
        <taxon>Viridiplantae</taxon>
        <taxon>Streptophyta</taxon>
        <taxon>Embryophyta</taxon>
        <taxon>Tracheophyta</taxon>
        <taxon>Spermatophyta</taxon>
        <taxon>Magnoliopsida</taxon>
        <taxon>Proteales</taxon>
        <taxon>Proteaceae</taxon>
        <taxon>Protea</taxon>
    </lineage>
</organism>
<feature type="compositionally biased region" description="Low complexity" evidence="9">
    <location>
        <begin position="93"/>
        <end position="104"/>
    </location>
</feature>
<dbReference type="PROSITE" id="PS50294">
    <property type="entry name" value="WD_REPEATS_REGION"/>
    <property type="match status" value="1"/>
</dbReference>
<evidence type="ECO:0000256" key="6">
    <source>
        <dbReference type="ARBA" id="ARBA00022763"/>
    </source>
</evidence>
<dbReference type="PROSITE" id="PS00678">
    <property type="entry name" value="WD_REPEATS_1"/>
    <property type="match status" value="1"/>
</dbReference>
<dbReference type="FunFam" id="2.130.10.10:FF:000180">
    <property type="entry name" value="WD repeat-containing protein 76"/>
    <property type="match status" value="1"/>
</dbReference>
<gene>
    <name evidence="10" type="ORF">NE237_025654</name>
</gene>
<keyword evidence="7" id="KW-0238">DNA-binding</keyword>
<dbReference type="PANTHER" id="PTHR14773">
    <property type="entry name" value="WD REPEAT-CONTAINING PROTEIN 76"/>
    <property type="match status" value="1"/>
</dbReference>
<comment type="similarity">
    <text evidence="2">Belongs to the WD repeat DDB2/WDR76 family.</text>
</comment>
<dbReference type="OrthoDB" id="9890280at2759"/>
<keyword evidence="6" id="KW-0227">DNA damage</keyword>
<evidence type="ECO:0000256" key="8">
    <source>
        <dbReference type="PROSITE-ProRule" id="PRU00221"/>
    </source>
</evidence>
<dbReference type="AlphaFoldDB" id="A0A9Q0H2R5"/>
<dbReference type="Gene3D" id="2.130.10.10">
    <property type="entry name" value="YVTN repeat-like/Quinoprotein amine dehydrogenase"/>
    <property type="match status" value="1"/>
</dbReference>
<feature type="region of interest" description="Disordered" evidence="9">
    <location>
        <begin position="33"/>
        <end position="119"/>
    </location>
</feature>